<dbReference type="EMBL" id="QTSX02005165">
    <property type="protein sequence ID" value="KAJ9060554.1"/>
    <property type="molecule type" value="Genomic_DNA"/>
</dbReference>
<evidence type="ECO:0000313" key="1">
    <source>
        <dbReference type="EMBL" id="KAJ9060554.1"/>
    </source>
</evidence>
<protein>
    <submittedName>
        <fullName evidence="1">Uncharacterized protein</fullName>
    </submittedName>
</protein>
<proteinExistence type="predicted"/>
<organism evidence="1 2">
    <name type="scientific">Entomophthora muscae</name>
    <dbReference type="NCBI Taxonomy" id="34485"/>
    <lineage>
        <taxon>Eukaryota</taxon>
        <taxon>Fungi</taxon>
        <taxon>Fungi incertae sedis</taxon>
        <taxon>Zoopagomycota</taxon>
        <taxon>Entomophthoromycotina</taxon>
        <taxon>Entomophthoromycetes</taxon>
        <taxon>Entomophthorales</taxon>
        <taxon>Entomophthoraceae</taxon>
        <taxon>Entomophthora</taxon>
    </lineage>
</organism>
<accession>A0ACC2SE60</accession>
<gene>
    <name evidence="1" type="ORF">DSO57_1029453</name>
</gene>
<comment type="caution">
    <text evidence="1">The sequence shown here is derived from an EMBL/GenBank/DDBJ whole genome shotgun (WGS) entry which is preliminary data.</text>
</comment>
<name>A0ACC2SE60_9FUNG</name>
<feature type="non-terminal residue" evidence="1">
    <location>
        <position position="68"/>
    </location>
</feature>
<keyword evidence="2" id="KW-1185">Reference proteome</keyword>
<sequence>MVSISWWGLPSRLTALPGPGLTTPHPASGTLPAPAAVGVLEGLSPQFFWWTFTPEIPLVVDPGTTMPL</sequence>
<reference evidence="1" key="1">
    <citation type="submission" date="2022-04" db="EMBL/GenBank/DDBJ databases">
        <title>Genome of the entomopathogenic fungus Entomophthora muscae.</title>
        <authorList>
            <person name="Elya C."/>
            <person name="Lovett B.R."/>
            <person name="Lee E."/>
            <person name="Macias A.M."/>
            <person name="Hajek A.E."/>
            <person name="De Bivort B.L."/>
            <person name="Kasson M.T."/>
            <person name="De Fine Licht H.H."/>
            <person name="Stajich J.E."/>
        </authorList>
    </citation>
    <scope>NUCLEOTIDE SEQUENCE</scope>
    <source>
        <strain evidence="1">Berkeley</strain>
    </source>
</reference>
<dbReference type="Proteomes" id="UP001165960">
    <property type="component" value="Unassembled WGS sequence"/>
</dbReference>
<evidence type="ECO:0000313" key="2">
    <source>
        <dbReference type="Proteomes" id="UP001165960"/>
    </source>
</evidence>